<feature type="transmembrane region" description="Helical" evidence="6">
    <location>
        <begin position="20"/>
        <end position="42"/>
    </location>
</feature>
<name>A0A914UK78_9BILA</name>
<reference evidence="8" key="1">
    <citation type="submission" date="2022-11" db="UniProtKB">
        <authorList>
            <consortium name="WormBaseParasite"/>
        </authorList>
    </citation>
    <scope>IDENTIFICATION</scope>
</reference>
<keyword evidence="6" id="KW-0406">Ion transport</keyword>
<evidence type="ECO:0000256" key="3">
    <source>
        <dbReference type="ARBA" id="ARBA00022989"/>
    </source>
</evidence>
<accession>A0A914UK78</accession>
<dbReference type="Proteomes" id="UP000887566">
    <property type="component" value="Unplaced"/>
</dbReference>
<keyword evidence="7" id="KW-1185">Reference proteome</keyword>
<comment type="similarity">
    <text evidence="5 6">Belongs to the anion channel-forming bestrophin (TC 1.A.46) family. Calcium-sensitive chloride channel subfamily.</text>
</comment>
<keyword evidence="6" id="KW-0813">Transport</keyword>
<protein>
    <recommendedName>
        <fullName evidence="6">Bestrophin homolog</fullName>
    </recommendedName>
</protein>
<keyword evidence="6" id="KW-1003">Cell membrane</keyword>
<feature type="transmembrane region" description="Helical" evidence="6">
    <location>
        <begin position="62"/>
        <end position="80"/>
    </location>
</feature>
<comment type="subcellular location">
    <subcellularLocation>
        <location evidence="6">Cell membrane</location>
        <topology evidence="6">Multi-pass membrane protein</topology>
    </subcellularLocation>
    <subcellularLocation>
        <location evidence="1">Membrane</location>
    </subcellularLocation>
</comment>
<keyword evidence="6" id="KW-0868">Chloride</keyword>
<dbReference type="GO" id="GO:0005254">
    <property type="term" value="F:chloride channel activity"/>
    <property type="evidence" value="ECO:0007669"/>
    <property type="project" value="UniProtKB-KW"/>
</dbReference>
<evidence type="ECO:0000256" key="4">
    <source>
        <dbReference type="ARBA" id="ARBA00023136"/>
    </source>
</evidence>
<keyword evidence="3 6" id="KW-1133">Transmembrane helix</keyword>
<dbReference type="InterPro" id="IPR021134">
    <property type="entry name" value="Bestrophin-like"/>
</dbReference>
<dbReference type="GO" id="GO:0034707">
    <property type="term" value="C:chloride channel complex"/>
    <property type="evidence" value="ECO:0007669"/>
    <property type="project" value="UniProtKB-KW"/>
</dbReference>
<evidence type="ECO:0000256" key="6">
    <source>
        <dbReference type="RuleBase" id="RU363126"/>
    </source>
</evidence>
<dbReference type="WBParaSite" id="PSAMB.scaffold10652size3925.g33483.t1">
    <property type="protein sequence ID" value="PSAMB.scaffold10652size3925.g33483.t1"/>
    <property type="gene ID" value="PSAMB.scaffold10652size3925.g33483"/>
</dbReference>
<comment type="function">
    <text evidence="6">Forms chloride channels.</text>
</comment>
<proteinExistence type="inferred from homology"/>
<keyword evidence="6" id="KW-0869">Chloride channel</keyword>
<keyword evidence="2 6" id="KW-0812">Transmembrane</keyword>
<keyword evidence="6" id="KW-0407">Ion channel</keyword>
<evidence type="ECO:0000256" key="2">
    <source>
        <dbReference type="ARBA" id="ARBA00022692"/>
    </source>
</evidence>
<evidence type="ECO:0000256" key="5">
    <source>
        <dbReference type="ARBA" id="ARBA00034769"/>
    </source>
</evidence>
<dbReference type="AlphaFoldDB" id="A0A914UK78"/>
<keyword evidence="4 6" id="KW-0472">Membrane</keyword>
<dbReference type="Pfam" id="PF01062">
    <property type="entry name" value="Bestrophin"/>
    <property type="match status" value="1"/>
</dbReference>
<dbReference type="PANTHER" id="PTHR10736">
    <property type="entry name" value="BESTROPHIN"/>
    <property type="match status" value="1"/>
</dbReference>
<evidence type="ECO:0000313" key="7">
    <source>
        <dbReference type="Proteomes" id="UP000887566"/>
    </source>
</evidence>
<organism evidence="7 8">
    <name type="scientific">Plectus sambesii</name>
    <dbReference type="NCBI Taxonomy" id="2011161"/>
    <lineage>
        <taxon>Eukaryota</taxon>
        <taxon>Metazoa</taxon>
        <taxon>Ecdysozoa</taxon>
        <taxon>Nematoda</taxon>
        <taxon>Chromadorea</taxon>
        <taxon>Plectida</taxon>
        <taxon>Plectina</taxon>
        <taxon>Plectoidea</taxon>
        <taxon>Plectidae</taxon>
        <taxon>Plectus</taxon>
    </lineage>
</organism>
<evidence type="ECO:0000313" key="8">
    <source>
        <dbReference type="WBParaSite" id="PSAMB.scaffold10652size3925.g33483.t1"/>
    </source>
</evidence>
<dbReference type="InterPro" id="IPR000615">
    <property type="entry name" value="Bestrophin"/>
</dbReference>
<dbReference type="GO" id="GO:0005886">
    <property type="term" value="C:plasma membrane"/>
    <property type="evidence" value="ECO:0007669"/>
    <property type="project" value="UniProtKB-SubCell"/>
</dbReference>
<sequence>KLSDYRGGLGKVSSYMSVPIPLAYTQVVFLAVRLYFVIALIAEQYLLSGNTKQPEIFVKFAVDLYFPFATVIQFLFYVGWAKVAESLFNPLGNDDDDIAVNNIVTRNLQIGLAIVDNAVDKVPAQIRDPYSKTGHDAPFGEEKEHYIFPVQLQDIRERAQSLAGTVEDTVRKLHV</sequence>
<evidence type="ECO:0000256" key="1">
    <source>
        <dbReference type="ARBA" id="ARBA00004370"/>
    </source>
</evidence>
<dbReference type="PANTHER" id="PTHR10736:SF0">
    <property type="entry name" value="BESTROPHIN HOMOLOG"/>
    <property type="match status" value="1"/>
</dbReference>